<sequence length="287" mass="30843">MIVVFSEKRLVRHLLALVVILDLIFVVVGKPQNDAEPDGYDPSAGGDDEGSQVYEHPNLPDSLHKPRPSGISPKLMLENDVEETAKNRLSCYVCDTGSSSAGSNNVDACCDDVRVDQIFVSDGSVDQQLFCYTLFVDKTKAKVQTRGLMLSNEAVIGCVQHLNGQEICLCDADNCNSEPVSTGAKCPGAIPYNYNPHQYPESGNYVPGMDAEPVPGTAGGADDDEHHQHQQDMVDSNRTSVVSASKSSNDAVSMKLTTNGNGFSVAVVGVSAMFSWLLARDFRGLVI</sequence>
<evidence type="ECO:0000256" key="2">
    <source>
        <dbReference type="SAM" id="SignalP"/>
    </source>
</evidence>
<feature type="chain" id="PRO_5036210317" evidence="2">
    <location>
        <begin position="30"/>
        <end position="287"/>
    </location>
</feature>
<feature type="region of interest" description="Disordered" evidence="1">
    <location>
        <begin position="208"/>
        <end position="246"/>
    </location>
</feature>
<proteinExistence type="predicted"/>
<keyword evidence="2" id="KW-0732">Signal</keyword>
<dbReference type="Proteomes" id="UP000678499">
    <property type="component" value="Unassembled WGS sequence"/>
</dbReference>
<evidence type="ECO:0000313" key="3">
    <source>
        <dbReference type="EMBL" id="CAD7283263.1"/>
    </source>
</evidence>
<gene>
    <name evidence="3" type="ORF">NMOB1V02_LOCUS10879</name>
</gene>
<dbReference type="EMBL" id="OA887150">
    <property type="protein sequence ID" value="CAD7283263.1"/>
    <property type="molecule type" value="Genomic_DNA"/>
</dbReference>
<dbReference type="EMBL" id="CAJPEX010005113">
    <property type="protein sequence ID" value="CAG0923415.1"/>
    <property type="molecule type" value="Genomic_DNA"/>
</dbReference>
<accession>A0A7R9BX46</accession>
<evidence type="ECO:0000256" key="1">
    <source>
        <dbReference type="SAM" id="MobiDB-lite"/>
    </source>
</evidence>
<protein>
    <submittedName>
        <fullName evidence="3">Uncharacterized protein</fullName>
    </submittedName>
</protein>
<feature type="compositionally biased region" description="Polar residues" evidence="1">
    <location>
        <begin position="233"/>
        <end position="246"/>
    </location>
</feature>
<name>A0A7R9BX46_9CRUS</name>
<keyword evidence="4" id="KW-1185">Reference proteome</keyword>
<reference evidence="3" key="1">
    <citation type="submission" date="2020-11" db="EMBL/GenBank/DDBJ databases">
        <authorList>
            <person name="Tran Van P."/>
        </authorList>
    </citation>
    <scope>NUCLEOTIDE SEQUENCE</scope>
</reference>
<evidence type="ECO:0000313" key="4">
    <source>
        <dbReference type="Proteomes" id="UP000678499"/>
    </source>
</evidence>
<organism evidence="3">
    <name type="scientific">Notodromas monacha</name>
    <dbReference type="NCBI Taxonomy" id="399045"/>
    <lineage>
        <taxon>Eukaryota</taxon>
        <taxon>Metazoa</taxon>
        <taxon>Ecdysozoa</taxon>
        <taxon>Arthropoda</taxon>
        <taxon>Crustacea</taxon>
        <taxon>Oligostraca</taxon>
        <taxon>Ostracoda</taxon>
        <taxon>Podocopa</taxon>
        <taxon>Podocopida</taxon>
        <taxon>Cypridocopina</taxon>
        <taxon>Cypridoidea</taxon>
        <taxon>Cyprididae</taxon>
        <taxon>Notodromas</taxon>
    </lineage>
</organism>
<feature type="region of interest" description="Disordered" evidence="1">
    <location>
        <begin position="35"/>
        <end position="73"/>
    </location>
</feature>
<dbReference type="AlphaFoldDB" id="A0A7R9BX46"/>
<feature type="signal peptide" evidence="2">
    <location>
        <begin position="1"/>
        <end position="29"/>
    </location>
</feature>